<dbReference type="InterPro" id="IPR031784">
    <property type="entry name" value="EKLF_TAD2"/>
</dbReference>
<dbReference type="PROSITE" id="PS00028">
    <property type="entry name" value="ZINC_FINGER_C2H2_1"/>
    <property type="match status" value="3"/>
</dbReference>
<reference evidence="18" key="1">
    <citation type="submission" date="2025-08" db="UniProtKB">
        <authorList>
            <consortium name="RefSeq"/>
        </authorList>
    </citation>
    <scope>IDENTIFICATION</scope>
</reference>
<dbReference type="PROSITE" id="PS50157">
    <property type="entry name" value="ZINC_FINGER_C2H2_2"/>
    <property type="match status" value="3"/>
</dbReference>
<feature type="region of interest" description="Disordered" evidence="15">
    <location>
        <begin position="168"/>
        <end position="208"/>
    </location>
</feature>
<dbReference type="Proteomes" id="UP000694906">
    <property type="component" value="Unplaced"/>
</dbReference>
<dbReference type="AlphaFoldDB" id="A0AAX6S7J6"/>
<dbReference type="RefSeq" id="XP_021106017.1">
    <property type="nucleotide sequence ID" value="XM_021250358.1"/>
</dbReference>
<dbReference type="GO" id="GO:0000978">
    <property type="term" value="F:RNA polymerase II cis-regulatory region sequence-specific DNA binding"/>
    <property type="evidence" value="ECO:0007669"/>
    <property type="project" value="TreeGrafter"/>
</dbReference>
<dbReference type="Pfam" id="PF16832">
    <property type="entry name" value="EKLF_TAD1"/>
    <property type="match status" value="1"/>
</dbReference>
<keyword evidence="9" id="KW-0805">Transcription regulation</keyword>
<dbReference type="GO" id="GO:0008270">
    <property type="term" value="F:zinc ion binding"/>
    <property type="evidence" value="ECO:0007669"/>
    <property type="project" value="UniProtKB-KW"/>
</dbReference>
<evidence type="ECO:0000256" key="14">
    <source>
        <dbReference type="PROSITE-ProRule" id="PRU00042"/>
    </source>
</evidence>
<evidence type="ECO:0000256" key="13">
    <source>
        <dbReference type="ARBA" id="ARBA00023242"/>
    </source>
</evidence>
<keyword evidence="13" id="KW-0539">Nucleus</keyword>
<sequence>MWVQIMEVLSPVWLADPIKLCLEVREAEGAVWGETGEPDPFGKPLARMPRGVSERHRPGQDAPVLSNASGLRSLLQWWRLDEAQDLGPGPPDPMGPPLHVSPESEDAPGEDEDGDRDADAAWDLDLFLSSFPPPEPGGAPRTCALNTGEAPGAQYVPPSETLGAYPGGPGLVSGPLGPEEPAGWARAPDPFTAPGPGPEPKALALQPLYPGPGAASSGGFFPPAGLAVPAAPGAPYGLLSGYAPLYPAPQYQGHFQLFRGLRAPSSSPAAPPSFLGCLAPGTAGAGLVGTSTDPGVIAEVVPQKRSRRSWARKRQAAHTCAYPGCGKSYTKSSHLKAHLRTHTGEKPYACSWDGCGWRFARSDELTRHYRKHTGQRPFRCKLCPRAFSRSDHLALHMKRHL</sequence>
<dbReference type="CTD" id="10661"/>
<dbReference type="FunFam" id="3.30.160.60:FF:000018">
    <property type="entry name" value="Krueppel-like factor 15"/>
    <property type="match status" value="1"/>
</dbReference>
<feature type="domain" description="C2H2-type" evidence="16">
    <location>
        <begin position="318"/>
        <end position="347"/>
    </location>
</feature>
<dbReference type="Pfam" id="PF16833">
    <property type="entry name" value="EKLF_TAD2"/>
    <property type="match status" value="1"/>
</dbReference>
<dbReference type="InterPro" id="IPR013087">
    <property type="entry name" value="Znf_C2H2_type"/>
</dbReference>
<keyword evidence="10" id="KW-0238">DNA-binding</keyword>
<dbReference type="Pfam" id="PF00096">
    <property type="entry name" value="zf-C2H2"/>
    <property type="match status" value="3"/>
</dbReference>
<evidence type="ECO:0000256" key="4">
    <source>
        <dbReference type="ARBA" id="ARBA00022723"/>
    </source>
</evidence>
<keyword evidence="7" id="KW-0862">Zinc</keyword>
<dbReference type="FunFam" id="3.30.160.60:FF:000237">
    <property type="entry name" value="Krueppel-like factor 2"/>
    <property type="match status" value="1"/>
</dbReference>
<keyword evidence="4" id="KW-0479">Metal-binding</keyword>
<accession>A0AAX6S7J6</accession>
<evidence type="ECO:0000256" key="12">
    <source>
        <dbReference type="ARBA" id="ARBA00023163"/>
    </source>
</evidence>
<dbReference type="FunFam" id="3.30.160.60:FF:000446">
    <property type="entry name" value="Zinc finger protein"/>
    <property type="match status" value="1"/>
</dbReference>
<protein>
    <submittedName>
        <fullName evidence="18">Krueppel-like factor 1 isoform X1</fullName>
    </submittedName>
</protein>
<feature type="domain" description="C2H2-type" evidence="16">
    <location>
        <begin position="378"/>
        <end position="401"/>
    </location>
</feature>
<keyword evidence="17" id="KW-1185">Reference proteome</keyword>
<organism evidence="17 18">
    <name type="scientific">Heterocephalus glaber</name>
    <name type="common">Naked mole rat</name>
    <dbReference type="NCBI Taxonomy" id="10181"/>
    <lineage>
        <taxon>Eukaryota</taxon>
        <taxon>Metazoa</taxon>
        <taxon>Chordata</taxon>
        <taxon>Craniata</taxon>
        <taxon>Vertebrata</taxon>
        <taxon>Euteleostomi</taxon>
        <taxon>Mammalia</taxon>
        <taxon>Eutheria</taxon>
        <taxon>Euarchontoglires</taxon>
        <taxon>Glires</taxon>
        <taxon>Rodentia</taxon>
        <taxon>Hystricomorpha</taxon>
        <taxon>Bathyergidae</taxon>
        <taxon>Heterocephalus</taxon>
    </lineage>
</organism>
<dbReference type="GeneID" id="101716985"/>
<feature type="domain" description="C2H2-type" evidence="16">
    <location>
        <begin position="348"/>
        <end position="377"/>
    </location>
</feature>
<evidence type="ECO:0000256" key="9">
    <source>
        <dbReference type="ARBA" id="ARBA00023015"/>
    </source>
</evidence>
<feature type="region of interest" description="Disordered" evidence="15">
    <location>
        <begin position="32"/>
        <end position="66"/>
    </location>
</feature>
<dbReference type="GO" id="GO:0000981">
    <property type="term" value="F:DNA-binding transcription factor activity, RNA polymerase II-specific"/>
    <property type="evidence" value="ECO:0007669"/>
    <property type="project" value="TreeGrafter"/>
</dbReference>
<gene>
    <name evidence="18" type="primary">Klf1</name>
</gene>
<evidence type="ECO:0000256" key="8">
    <source>
        <dbReference type="ARBA" id="ARBA00022843"/>
    </source>
</evidence>
<evidence type="ECO:0000313" key="17">
    <source>
        <dbReference type="Proteomes" id="UP000694906"/>
    </source>
</evidence>
<dbReference type="Gene3D" id="3.30.160.60">
    <property type="entry name" value="Classic Zinc Finger"/>
    <property type="match status" value="3"/>
</dbReference>
<dbReference type="CDD" id="cd21581">
    <property type="entry name" value="KLF1_N"/>
    <property type="match status" value="1"/>
</dbReference>
<evidence type="ECO:0000256" key="11">
    <source>
        <dbReference type="ARBA" id="ARBA00023159"/>
    </source>
</evidence>
<dbReference type="GO" id="GO:0005634">
    <property type="term" value="C:nucleus"/>
    <property type="evidence" value="ECO:0007669"/>
    <property type="project" value="UniProtKB-SubCell"/>
</dbReference>
<evidence type="ECO:0000259" key="16">
    <source>
        <dbReference type="PROSITE" id="PS50157"/>
    </source>
</evidence>
<evidence type="ECO:0000256" key="3">
    <source>
        <dbReference type="ARBA" id="ARBA00022553"/>
    </source>
</evidence>
<dbReference type="InterPro" id="IPR031786">
    <property type="entry name" value="EKLF_TAD1"/>
</dbReference>
<evidence type="ECO:0000256" key="2">
    <source>
        <dbReference type="ARBA" id="ARBA00006991"/>
    </source>
</evidence>
<keyword evidence="6 14" id="KW-0863">Zinc-finger</keyword>
<dbReference type="SMART" id="SM00355">
    <property type="entry name" value="ZnF_C2H2"/>
    <property type="match status" value="3"/>
</dbReference>
<comment type="similarity">
    <text evidence="2">Belongs to the krueppel C2H2-type zinc-finger protein family.</text>
</comment>
<keyword evidence="11" id="KW-0010">Activator</keyword>
<evidence type="ECO:0000313" key="18">
    <source>
        <dbReference type="RefSeq" id="XP_021106017.1"/>
    </source>
</evidence>
<keyword evidence="12" id="KW-0804">Transcription</keyword>
<evidence type="ECO:0000256" key="5">
    <source>
        <dbReference type="ARBA" id="ARBA00022737"/>
    </source>
</evidence>
<evidence type="ECO:0000256" key="1">
    <source>
        <dbReference type="ARBA" id="ARBA00004123"/>
    </source>
</evidence>
<proteinExistence type="inferred from homology"/>
<feature type="region of interest" description="Disordered" evidence="15">
    <location>
        <begin position="83"/>
        <end position="117"/>
    </location>
</feature>
<evidence type="ECO:0000256" key="15">
    <source>
        <dbReference type="SAM" id="MobiDB-lite"/>
    </source>
</evidence>
<name>A0AAX6S7J6_HETGA</name>
<evidence type="ECO:0000256" key="7">
    <source>
        <dbReference type="ARBA" id="ARBA00022833"/>
    </source>
</evidence>
<keyword evidence="3" id="KW-0597">Phosphoprotein</keyword>
<evidence type="ECO:0000256" key="6">
    <source>
        <dbReference type="ARBA" id="ARBA00022771"/>
    </source>
</evidence>
<dbReference type="PANTHER" id="PTHR23235:SF133">
    <property type="entry name" value="KRUEPPEL-LIKE FACTOR 1"/>
    <property type="match status" value="1"/>
</dbReference>
<dbReference type="SUPFAM" id="SSF57667">
    <property type="entry name" value="beta-beta-alpha zinc fingers"/>
    <property type="match status" value="2"/>
</dbReference>
<keyword evidence="5" id="KW-0677">Repeat</keyword>
<evidence type="ECO:0000256" key="10">
    <source>
        <dbReference type="ARBA" id="ARBA00023125"/>
    </source>
</evidence>
<dbReference type="PANTHER" id="PTHR23235">
    <property type="entry name" value="KRUEPPEL-LIKE TRANSCRIPTION FACTOR"/>
    <property type="match status" value="1"/>
</dbReference>
<comment type="subcellular location">
    <subcellularLocation>
        <location evidence="1">Nucleus</location>
    </subcellularLocation>
</comment>
<dbReference type="GO" id="GO:0045893">
    <property type="term" value="P:positive regulation of DNA-templated transcription"/>
    <property type="evidence" value="ECO:0007669"/>
    <property type="project" value="UniProtKB-ARBA"/>
</dbReference>
<keyword evidence="8" id="KW-0832">Ubl conjugation</keyword>
<dbReference type="InterPro" id="IPR036236">
    <property type="entry name" value="Znf_C2H2_sf"/>
</dbReference>
<feature type="compositionally biased region" description="Low complexity" evidence="15">
    <location>
        <begin position="172"/>
        <end position="181"/>
    </location>
</feature>
<feature type="compositionally biased region" description="Acidic residues" evidence="15">
    <location>
        <begin position="103"/>
        <end position="117"/>
    </location>
</feature>